<reference evidence="1 2" key="1">
    <citation type="submission" date="2019-11" db="EMBL/GenBank/DDBJ databases">
        <title>Comparative genomics of hydrocarbon-degrading Desulfosarcina strains.</title>
        <authorList>
            <person name="Watanabe M."/>
            <person name="Kojima H."/>
            <person name="Fukui M."/>
        </authorList>
    </citation>
    <scope>NUCLEOTIDE SEQUENCE [LARGE SCALE GENOMIC DNA]</scope>
    <source>
        <strain evidence="1 2">28bB2T</strain>
    </source>
</reference>
<dbReference type="EMBL" id="AP021876">
    <property type="protein sequence ID" value="BBO82930.1"/>
    <property type="molecule type" value="Genomic_DNA"/>
</dbReference>
<organism evidence="1 2">
    <name type="scientific">Desulfosarcina ovata subsp. sediminis</name>
    <dbReference type="NCBI Taxonomy" id="885957"/>
    <lineage>
        <taxon>Bacteria</taxon>
        <taxon>Pseudomonadati</taxon>
        <taxon>Thermodesulfobacteriota</taxon>
        <taxon>Desulfobacteria</taxon>
        <taxon>Desulfobacterales</taxon>
        <taxon>Desulfosarcinaceae</taxon>
        <taxon>Desulfosarcina</taxon>
    </lineage>
</organism>
<protein>
    <submittedName>
        <fullName evidence="1">Uncharacterized protein</fullName>
    </submittedName>
</protein>
<evidence type="ECO:0000313" key="1">
    <source>
        <dbReference type="EMBL" id="BBO82930.1"/>
    </source>
</evidence>
<evidence type="ECO:0000313" key="2">
    <source>
        <dbReference type="Proteomes" id="UP000425960"/>
    </source>
</evidence>
<proteinExistence type="predicted"/>
<accession>A0A5K7ZR84</accession>
<dbReference type="AlphaFoldDB" id="A0A5K7ZR84"/>
<name>A0A5K7ZR84_9BACT</name>
<sequence>MIGSGGQDTSRSHALAGVFPHLAGEMERIKTAIRERQVISSPKVQRRAEQETRFEDITIFPLTANGVEGAVIRGAGSHRLQHEETLNDADGLTMSIPA</sequence>
<dbReference type="KEGG" id="dov:DSCO28_34960"/>
<dbReference type="Proteomes" id="UP000425960">
    <property type="component" value="Chromosome"/>
</dbReference>
<gene>
    <name evidence="1" type="ORF">DSCO28_34960</name>
</gene>
<dbReference type="RefSeq" id="WP_155323258.1">
    <property type="nucleotide sequence ID" value="NZ_AP021876.1"/>
</dbReference>